<organism evidence="1 2">
    <name type="scientific">Synechocystis salina LEGE 00031</name>
    <dbReference type="NCBI Taxonomy" id="1828736"/>
    <lineage>
        <taxon>Bacteria</taxon>
        <taxon>Bacillati</taxon>
        <taxon>Cyanobacteriota</taxon>
        <taxon>Cyanophyceae</taxon>
        <taxon>Synechococcales</taxon>
        <taxon>Merismopediaceae</taxon>
        <taxon>Synechocystis</taxon>
    </lineage>
</organism>
<accession>A0ABR9VPK7</accession>
<sequence length="199" mass="22800">MSTDQTNVRQWGEFLDPIPPSDEFLTLNFSPDRANRLQRWRNYGLSADFLGDYFATFFPGNEADDGLSQRDTIKGSVSYIANELLENAVKYSTTDHDCPIIITLHLYDHKLIFETSNISPLPTTIEYEDFIKVLKQKDPMELYMERLEKSALENCEASQIGLLTMINDYQAQFGWQFSPVPGSEDLIKVTVMTHLSVEI</sequence>
<dbReference type="Proteomes" id="UP000658720">
    <property type="component" value="Unassembled WGS sequence"/>
</dbReference>
<reference evidence="1 2" key="1">
    <citation type="submission" date="2020-10" db="EMBL/GenBank/DDBJ databases">
        <authorList>
            <person name="Castelo-Branco R."/>
            <person name="Eusebio N."/>
            <person name="Adriana R."/>
            <person name="Vieira A."/>
            <person name="Brugerolle De Fraissinette N."/>
            <person name="Rezende De Castro R."/>
            <person name="Schneider M.P."/>
            <person name="Vasconcelos V."/>
            <person name="Leao P.N."/>
        </authorList>
    </citation>
    <scope>NUCLEOTIDE SEQUENCE [LARGE SCALE GENOMIC DNA]</scope>
    <source>
        <strain evidence="1 2">LEGE 00031</strain>
    </source>
</reference>
<comment type="caution">
    <text evidence="1">The sequence shown here is derived from an EMBL/GenBank/DDBJ whole genome shotgun (WGS) entry which is preliminary data.</text>
</comment>
<proteinExistence type="predicted"/>
<dbReference type="EMBL" id="JADEVV010000011">
    <property type="protein sequence ID" value="MBE9253285.1"/>
    <property type="molecule type" value="Genomic_DNA"/>
</dbReference>
<keyword evidence="2" id="KW-1185">Reference proteome</keyword>
<protein>
    <recommendedName>
        <fullName evidence="3">ATP-binding protein</fullName>
    </recommendedName>
</protein>
<dbReference type="InterPro" id="IPR058084">
    <property type="entry name" value="Slr1658-like"/>
</dbReference>
<dbReference type="NCBIfam" id="NF047703">
    <property type="entry name" value="slr1658_superfam"/>
    <property type="match status" value="1"/>
</dbReference>
<evidence type="ECO:0000313" key="2">
    <source>
        <dbReference type="Proteomes" id="UP000658720"/>
    </source>
</evidence>
<dbReference type="RefSeq" id="WP_194019176.1">
    <property type="nucleotide sequence ID" value="NZ_JADEVV010000011.1"/>
</dbReference>
<evidence type="ECO:0000313" key="1">
    <source>
        <dbReference type="EMBL" id="MBE9253285.1"/>
    </source>
</evidence>
<evidence type="ECO:0008006" key="3">
    <source>
        <dbReference type="Google" id="ProtNLM"/>
    </source>
</evidence>
<gene>
    <name evidence="1" type="ORF">IQ217_05285</name>
</gene>
<name>A0ABR9VPK7_9SYNC</name>